<reference evidence="2 3" key="1">
    <citation type="journal article" date="2023" name="Nucleic Acids Res.">
        <title>The hologenome of Daphnia magna reveals possible DNA methylation and microbiome-mediated evolution of the host genome.</title>
        <authorList>
            <person name="Chaturvedi A."/>
            <person name="Li X."/>
            <person name="Dhandapani V."/>
            <person name="Marshall H."/>
            <person name="Kissane S."/>
            <person name="Cuenca-Cambronero M."/>
            <person name="Asole G."/>
            <person name="Calvet F."/>
            <person name="Ruiz-Romero M."/>
            <person name="Marangio P."/>
            <person name="Guigo R."/>
            <person name="Rago D."/>
            <person name="Mirbahai L."/>
            <person name="Eastwood N."/>
            <person name="Colbourne J.K."/>
            <person name="Zhou J."/>
            <person name="Mallon E."/>
            <person name="Orsini L."/>
        </authorList>
    </citation>
    <scope>NUCLEOTIDE SEQUENCE [LARGE SCALE GENOMIC DNA]</scope>
    <source>
        <strain evidence="2">LRV0_1</strain>
    </source>
</reference>
<comment type="caution">
    <text evidence="2">The sequence shown here is derived from an EMBL/GenBank/DDBJ whole genome shotgun (WGS) entry which is preliminary data.</text>
</comment>
<keyword evidence="3" id="KW-1185">Reference proteome</keyword>
<feature type="compositionally biased region" description="Polar residues" evidence="1">
    <location>
        <begin position="62"/>
        <end position="73"/>
    </location>
</feature>
<evidence type="ECO:0000313" key="3">
    <source>
        <dbReference type="Proteomes" id="UP001234178"/>
    </source>
</evidence>
<name>A0ABQ9ZJW6_9CRUS</name>
<feature type="compositionally biased region" description="Basic and acidic residues" evidence="1">
    <location>
        <begin position="52"/>
        <end position="61"/>
    </location>
</feature>
<feature type="region of interest" description="Disordered" evidence="1">
    <location>
        <begin position="50"/>
        <end position="82"/>
    </location>
</feature>
<organism evidence="2 3">
    <name type="scientific">Daphnia magna</name>
    <dbReference type="NCBI Taxonomy" id="35525"/>
    <lineage>
        <taxon>Eukaryota</taxon>
        <taxon>Metazoa</taxon>
        <taxon>Ecdysozoa</taxon>
        <taxon>Arthropoda</taxon>
        <taxon>Crustacea</taxon>
        <taxon>Branchiopoda</taxon>
        <taxon>Diplostraca</taxon>
        <taxon>Cladocera</taxon>
        <taxon>Anomopoda</taxon>
        <taxon>Daphniidae</taxon>
        <taxon>Daphnia</taxon>
    </lineage>
</organism>
<dbReference type="Proteomes" id="UP001234178">
    <property type="component" value="Unassembled WGS sequence"/>
</dbReference>
<dbReference type="SUPFAM" id="SSF140996">
    <property type="entry name" value="Hermes dimerisation domain"/>
    <property type="match status" value="1"/>
</dbReference>
<protein>
    <recommendedName>
        <fullName evidence="4">BESS domain-containing protein</fullName>
    </recommendedName>
</protein>
<dbReference type="PANTHER" id="PTHR47501">
    <property type="entry name" value="TRANSPOSASE-RELATED"/>
    <property type="match status" value="1"/>
</dbReference>
<evidence type="ECO:0000313" key="2">
    <source>
        <dbReference type="EMBL" id="KAK4013216.1"/>
    </source>
</evidence>
<dbReference type="EMBL" id="JAOYFB010000004">
    <property type="protein sequence ID" value="KAK4013216.1"/>
    <property type="molecule type" value="Genomic_DNA"/>
</dbReference>
<evidence type="ECO:0008006" key="4">
    <source>
        <dbReference type="Google" id="ProtNLM"/>
    </source>
</evidence>
<accession>A0ABQ9ZJW6</accession>
<evidence type="ECO:0000256" key="1">
    <source>
        <dbReference type="SAM" id="MobiDB-lite"/>
    </source>
</evidence>
<gene>
    <name evidence="2" type="ORF">OUZ56_025450</name>
</gene>
<proteinExistence type="predicted"/>
<sequence length="180" mass="20413">MNPELSCHPTTSNSCEIELLAITNNSGYNAKRHIRTIHPTHLTEFNSAWQRRNQEPSEERQSSNPVQAGLSTTRKVKKANQPSIKNHLDSSWKYKQIRTQEDLDKAILNHLIADLLPFSEVEKEAFKNLIGGLSGPLVIRSRPFMVELLKKTYSKSKADLIFELDKADYVSTTADCCTSR</sequence>